<evidence type="ECO:0000256" key="7">
    <source>
        <dbReference type="ARBA" id="ARBA00023125"/>
    </source>
</evidence>
<dbReference type="InterPro" id="IPR029063">
    <property type="entry name" value="SAM-dependent_MTases_sf"/>
</dbReference>
<reference evidence="10" key="2">
    <citation type="submission" date="2020-09" db="EMBL/GenBank/DDBJ databases">
        <authorList>
            <person name="Sun Q."/>
            <person name="Zhou Y."/>
        </authorList>
    </citation>
    <scope>NUCLEOTIDE SEQUENCE</scope>
    <source>
        <strain evidence="10">CGMCC 1.6333</strain>
    </source>
</reference>
<dbReference type="InterPro" id="IPR002941">
    <property type="entry name" value="DNA_methylase_N4/N6"/>
</dbReference>
<dbReference type="Pfam" id="PF01555">
    <property type="entry name" value="N6_N4_Mtase"/>
    <property type="match status" value="1"/>
</dbReference>
<evidence type="ECO:0000256" key="1">
    <source>
        <dbReference type="ARBA" id="ARBA00010203"/>
    </source>
</evidence>
<evidence type="ECO:0000256" key="6">
    <source>
        <dbReference type="ARBA" id="ARBA00022747"/>
    </source>
</evidence>
<dbReference type="GO" id="GO:0008170">
    <property type="term" value="F:N-methyltransferase activity"/>
    <property type="evidence" value="ECO:0007669"/>
    <property type="project" value="InterPro"/>
</dbReference>
<reference evidence="10" key="1">
    <citation type="journal article" date="2014" name="Int. J. Syst. Evol. Microbiol.">
        <title>Complete genome sequence of Corynebacterium casei LMG S-19264T (=DSM 44701T), isolated from a smear-ripened cheese.</title>
        <authorList>
            <consortium name="US DOE Joint Genome Institute (JGI-PGF)"/>
            <person name="Walter F."/>
            <person name="Albersmeier A."/>
            <person name="Kalinowski J."/>
            <person name="Ruckert C."/>
        </authorList>
    </citation>
    <scope>NUCLEOTIDE SEQUENCE</scope>
    <source>
        <strain evidence="10">CGMCC 1.6333</strain>
    </source>
</reference>
<dbReference type="GO" id="GO:0003677">
    <property type="term" value="F:DNA binding"/>
    <property type="evidence" value="ECO:0007669"/>
    <property type="project" value="UniProtKB-KW"/>
</dbReference>
<keyword evidence="11" id="KW-1185">Reference proteome</keyword>
<evidence type="ECO:0000256" key="2">
    <source>
        <dbReference type="ARBA" id="ARBA00012185"/>
    </source>
</evidence>
<dbReference type="AlphaFoldDB" id="A0A917TWC0"/>
<dbReference type="EMBL" id="BMLG01000023">
    <property type="protein sequence ID" value="GGM40491.1"/>
    <property type="molecule type" value="Genomic_DNA"/>
</dbReference>
<evidence type="ECO:0000256" key="3">
    <source>
        <dbReference type="ARBA" id="ARBA00022603"/>
    </source>
</evidence>
<accession>A0A917TWC0</accession>
<keyword evidence="3" id="KW-0489">Methyltransferase</keyword>
<comment type="caution">
    <text evidence="10">The sequence shown here is derived from an EMBL/GenBank/DDBJ whole genome shotgun (WGS) entry which is preliminary data.</text>
</comment>
<dbReference type="Gene3D" id="3.40.50.150">
    <property type="entry name" value="Vaccinia Virus protein VP39"/>
    <property type="match status" value="2"/>
</dbReference>
<name>A0A917TWC0_9BACI</name>
<sequence length="444" mass="51777">MNEPKPNNNVDLIGSNNPYQLLAKYLEDLQNQFLVEDMPDYKDLVNFSTNRSEPFHNWFYYKEGYSSKLVNKLLEEFQYKEEQNLLDPFSGSGTTLFTGKKLNLNTFGFDVSPISTFIAESKMQNYEESDIKLLDDIILNLKINKLEETAEKPGLSIIDKIFNEKQLMDLLKLKKYIEKFADKKAYYPLKVAYLSIIELVSNMRKDGNGIKYVKSPKPGDVEEEFLKSIRNILSDLRQNKELFSFKNTTNKIYHDTFINSSSPDYISGEKIDHIITSPPYANCFDYCAVYKMELWMGDFVKEYKDFRTLRNMAIRSHVNGSVNPKMEHEYELINWITNEIDRFDLWDNKIPRMIRGYFDDMTLVLKNFYNLLNDNGNVAIVVGNSAYKGFIVPTDLMLANIANQLGFKVDKIGVCRKVNSSSPEMKKQPELLKYMRESIIFLRK</sequence>
<evidence type="ECO:0000313" key="11">
    <source>
        <dbReference type="Proteomes" id="UP000618460"/>
    </source>
</evidence>
<evidence type="ECO:0000313" key="10">
    <source>
        <dbReference type="EMBL" id="GGM40491.1"/>
    </source>
</evidence>
<gene>
    <name evidence="10" type="ORF">GCM10011351_28320</name>
</gene>
<protein>
    <recommendedName>
        <fullName evidence="2">site-specific DNA-methyltransferase (cytosine-N(4)-specific)</fullName>
        <ecNumber evidence="2">2.1.1.113</ecNumber>
    </recommendedName>
</protein>
<evidence type="ECO:0000259" key="9">
    <source>
        <dbReference type="Pfam" id="PF01555"/>
    </source>
</evidence>
<organism evidence="10 11">
    <name type="scientific">Paraliobacillus quinghaiensis</name>
    <dbReference type="NCBI Taxonomy" id="470815"/>
    <lineage>
        <taxon>Bacteria</taxon>
        <taxon>Bacillati</taxon>
        <taxon>Bacillota</taxon>
        <taxon>Bacilli</taxon>
        <taxon>Bacillales</taxon>
        <taxon>Bacillaceae</taxon>
        <taxon>Paraliobacillus</taxon>
    </lineage>
</organism>
<keyword evidence="6" id="KW-0680">Restriction system</keyword>
<comment type="catalytic activity">
    <reaction evidence="8">
        <text>a 2'-deoxycytidine in DNA + S-adenosyl-L-methionine = an N(4)-methyl-2'-deoxycytidine in DNA + S-adenosyl-L-homocysteine + H(+)</text>
        <dbReference type="Rhea" id="RHEA:16857"/>
        <dbReference type="Rhea" id="RHEA-COMP:11369"/>
        <dbReference type="Rhea" id="RHEA-COMP:13674"/>
        <dbReference type="ChEBI" id="CHEBI:15378"/>
        <dbReference type="ChEBI" id="CHEBI:57856"/>
        <dbReference type="ChEBI" id="CHEBI:59789"/>
        <dbReference type="ChEBI" id="CHEBI:85452"/>
        <dbReference type="ChEBI" id="CHEBI:137933"/>
        <dbReference type="EC" id="2.1.1.113"/>
    </reaction>
</comment>
<dbReference type="SUPFAM" id="SSF53335">
    <property type="entry name" value="S-adenosyl-L-methionine-dependent methyltransferases"/>
    <property type="match status" value="1"/>
</dbReference>
<keyword evidence="7" id="KW-0238">DNA-binding</keyword>
<feature type="domain" description="DNA methylase N-4/N-6" evidence="9">
    <location>
        <begin position="46"/>
        <end position="112"/>
    </location>
</feature>
<evidence type="ECO:0000256" key="4">
    <source>
        <dbReference type="ARBA" id="ARBA00022679"/>
    </source>
</evidence>
<dbReference type="GO" id="GO:0032259">
    <property type="term" value="P:methylation"/>
    <property type="evidence" value="ECO:0007669"/>
    <property type="project" value="UniProtKB-KW"/>
</dbReference>
<proteinExistence type="inferred from homology"/>
<dbReference type="InterPro" id="IPR017985">
    <property type="entry name" value="MeTrfase_CN4_CS"/>
</dbReference>
<dbReference type="PROSITE" id="PS00093">
    <property type="entry name" value="N4_MTASE"/>
    <property type="match status" value="1"/>
</dbReference>
<dbReference type="EC" id="2.1.1.113" evidence="2"/>
<keyword evidence="5" id="KW-0949">S-adenosyl-L-methionine</keyword>
<comment type="similarity">
    <text evidence="1">Belongs to the N(4)/N(6)-methyltransferase family. N(4) subfamily.</text>
</comment>
<evidence type="ECO:0000256" key="8">
    <source>
        <dbReference type="ARBA" id="ARBA00049120"/>
    </source>
</evidence>
<dbReference type="GO" id="GO:0009307">
    <property type="term" value="P:DNA restriction-modification system"/>
    <property type="evidence" value="ECO:0007669"/>
    <property type="project" value="UniProtKB-KW"/>
</dbReference>
<dbReference type="RefSeq" id="WP_117156783.1">
    <property type="nucleotide sequence ID" value="NZ_BMLG01000023.1"/>
</dbReference>
<dbReference type="GO" id="GO:0015667">
    <property type="term" value="F:site-specific DNA-methyltransferase (cytosine-N4-specific) activity"/>
    <property type="evidence" value="ECO:0007669"/>
    <property type="project" value="UniProtKB-EC"/>
</dbReference>
<evidence type="ECO:0000256" key="5">
    <source>
        <dbReference type="ARBA" id="ARBA00022691"/>
    </source>
</evidence>
<dbReference type="OrthoDB" id="43862at2"/>
<dbReference type="Proteomes" id="UP000618460">
    <property type="component" value="Unassembled WGS sequence"/>
</dbReference>
<keyword evidence="4" id="KW-0808">Transferase</keyword>